<evidence type="ECO:0000256" key="6">
    <source>
        <dbReference type="ARBA" id="ARBA00022989"/>
    </source>
</evidence>
<feature type="domain" description="ABC transporter" evidence="10">
    <location>
        <begin position="156"/>
        <end position="396"/>
    </location>
</feature>
<evidence type="ECO:0000256" key="2">
    <source>
        <dbReference type="ARBA" id="ARBA00022448"/>
    </source>
</evidence>
<feature type="domain" description="ShKT" evidence="11">
    <location>
        <begin position="565"/>
        <end position="602"/>
    </location>
</feature>
<dbReference type="CDD" id="cd03223">
    <property type="entry name" value="ABCD_peroxisomal_ALDP"/>
    <property type="match status" value="1"/>
</dbReference>
<evidence type="ECO:0000259" key="10">
    <source>
        <dbReference type="PROSITE" id="PS50893"/>
    </source>
</evidence>
<dbReference type="Gene3D" id="1.10.10.1870">
    <property type="entry name" value="ShTK domain-like"/>
    <property type="match status" value="1"/>
</dbReference>
<dbReference type="InterPro" id="IPR003439">
    <property type="entry name" value="ABC_transporter-like_ATP-bd"/>
</dbReference>
<evidence type="ECO:0000256" key="8">
    <source>
        <dbReference type="PROSITE-ProRule" id="PRU01005"/>
    </source>
</evidence>
<dbReference type="PANTHER" id="PTHR11384">
    <property type="entry name" value="ATP-BINDING CASSETTE, SUB-FAMILY D MEMBER"/>
    <property type="match status" value="1"/>
</dbReference>
<evidence type="ECO:0000256" key="4">
    <source>
        <dbReference type="ARBA" id="ARBA00022741"/>
    </source>
</evidence>
<evidence type="ECO:0000256" key="1">
    <source>
        <dbReference type="ARBA" id="ARBA00008575"/>
    </source>
</evidence>
<evidence type="ECO:0000256" key="3">
    <source>
        <dbReference type="ARBA" id="ARBA00022692"/>
    </source>
</evidence>
<keyword evidence="4" id="KW-0547">Nucleotide-binding</keyword>
<evidence type="ECO:0008006" key="14">
    <source>
        <dbReference type="Google" id="ProtNLM"/>
    </source>
</evidence>
<comment type="similarity">
    <text evidence="1">Belongs to the ABC transporter superfamily. ABCD family. Peroxisomal fatty acyl CoA transporter (TC 3.A.1.203) subfamily.</text>
</comment>
<keyword evidence="3 9" id="KW-0812">Transmembrane</keyword>
<evidence type="ECO:0000256" key="5">
    <source>
        <dbReference type="ARBA" id="ARBA00022840"/>
    </source>
</evidence>
<dbReference type="PROSITE" id="PS00211">
    <property type="entry name" value="ABC_TRANSPORTER_1"/>
    <property type="match status" value="1"/>
</dbReference>
<comment type="caution">
    <text evidence="12">The sequence shown here is derived from an EMBL/GenBank/DDBJ whole genome shotgun (WGS) entry which is preliminary data.</text>
</comment>
<dbReference type="PROSITE" id="PS51670">
    <property type="entry name" value="SHKT"/>
    <property type="match status" value="3"/>
</dbReference>
<evidence type="ECO:0000313" key="12">
    <source>
        <dbReference type="EMBL" id="KAK6766072.1"/>
    </source>
</evidence>
<dbReference type="InterPro" id="IPR003593">
    <property type="entry name" value="AAA+_ATPase"/>
</dbReference>
<evidence type="ECO:0000259" key="11">
    <source>
        <dbReference type="PROSITE" id="PS51670"/>
    </source>
</evidence>
<dbReference type="InterPro" id="IPR050835">
    <property type="entry name" value="ABC_transporter_sub-D"/>
</dbReference>
<dbReference type="InterPro" id="IPR011527">
    <property type="entry name" value="ABC1_TM_dom"/>
</dbReference>
<dbReference type="Pfam" id="PF06472">
    <property type="entry name" value="ABC_membrane_2"/>
    <property type="match status" value="1"/>
</dbReference>
<evidence type="ECO:0000256" key="9">
    <source>
        <dbReference type="SAM" id="Phobius"/>
    </source>
</evidence>
<accession>A0ABR1ETU0</accession>
<dbReference type="SMART" id="SM00382">
    <property type="entry name" value="AAA"/>
    <property type="match status" value="1"/>
</dbReference>
<feature type="domain" description="ShKT" evidence="11">
    <location>
        <begin position="424"/>
        <end position="459"/>
    </location>
</feature>
<dbReference type="InterPro" id="IPR017871">
    <property type="entry name" value="ABC_transporter-like_CS"/>
</dbReference>
<dbReference type="Proteomes" id="UP001303046">
    <property type="component" value="Unassembled WGS sequence"/>
</dbReference>
<keyword evidence="5" id="KW-0067">ATP-binding</keyword>
<dbReference type="Pfam" id="PF00005">
    <property type="entry name" value="ABC_tran"/>
    <property type="match status" value="1"/>
</dbReference>
<dbReference type="InterPro" id="IPR027417">
    <property type="entry name" value="P-loop_NTPase"/>
</dbReference>
<protein>
    <recommendedName>
        <fullName evidence="14">ABC transporter, ATP-binding protein</fullName>
    </recommendedName>
</protein>
<dbReference type="EMBL" id="JAVFWL010000006">
    <property type="protein sequence ID" value="KAK6766072.1"/>
    <property type="molecule type" value="Genomic_DNA"/>
</dbReference>
<feature type="disulfide bond" evidence="8">
    <location>
        <begin position="510"/>
        <end position="544"/>
    </location>
</feature>
<proteinExistence type="inferred from homology"/>
<dbReference type="SMART" id="SM00254">
    <property type="entry name" value="ShKT"/>
    <property type="match status" value="4"/>
</dbReference>
<feature type="domain" description="ShKT" evidence="11">
    <location>
        <begin position="510"/>
        <end position="544"/>
    </location>
</feature>
<evidence type="ECO:0000256" key="7">
    <source>
        <dbReference type="ARBA" id="ARBA00023136"/>
    </source>
</evidence>
<sequence length="603" mass="66965">MFRYKHVSVRNSAEESAFYNAAEFEESESNRIFMRLLKRQLAATLWKYPAQFLQNFFDFYGAILSYVIQVFPIFIFNSYQDLDAPTLAQQISNNAFFFIYLINSFTRLTDLALDVGEMAGYTQRIAELVRCMKRLNDEDSITWTDSDDGAKSPDLFITKELTYSTPGGSHDLVSGLNFKLSKSKTLLITGNSGVGKSSLVRIIRKLWEQRSGAIIRNFTLNNTMFIPQRPYLPPGQLSLRQQVVFPQIDKGENNMDIDNTRIINILQALHLRNLISMCGGLTDPANFEWQDTLSPGEQQRLSIARILYHKPSFVFLDEATSSLSTEVEATVYGLLREQGISYVSTGHRPSLRSLHDVELHLGIIMSYFVLAVAFLAVGSNAGITDKNCTTADGKWADRALGCSNSVSDGVCDSIVAAQTPLTVGTDTDRASNCYQMNSADSEEKKQAMINMCPKTCGYCCLTPEYNCANREFPGVTCSTITQAQCKDPKWREIVARDCPNVCGFCLEGGCVDAAIECANDKSICRNVDMQAFVQVNCKKTCGYCTGTTSSPLFPGGNTYAPGTSCMDSSTNCASWKVNGFCQNAFYNDDQKAKFCARTCGLCR</sequence>
<name>A0ABR1ETU0_NECAM</name>
<reference evidence="12 13" key="1">
    <citation type="submission" date="2023-08" db="EMBL/GenBank/DDBJ databases">
        <title>A Necator americanus chromosomal reference genome.</title>
        <authorList>
            <person name="Ilik V."/>
            <person name="Petrzelkova K.J."/>
            <person name="Pardy F."/>
            <person name="Fuh T."/>
            <person name="Niatou-Singa F.S."/>
            <person name="Gouil Q."/>
            <person name="Baker L."/>
            <person name="Ritchie M.E."/>
            <person name="Jex A.R."/>
            <person name="Gazzola D."/>
            <person name="Li H."/>
            <person name="Toshio Fujiwara R."/>
            <person name="Zhan B."/>
            <person name="Aroian R.V."/>
            <person name="Pafco B."/>
            <person name="Schwarz E.M."/>
        </authorList>
    </citation>
    <scope>NUCLEOTIDE SEQUENCE [LARGE SCALE GENOMIC DNA]</scope>
    <source>
        <strain evidence="12 13">Aroian</strain>
        <tissue evidence="12">Whole animal</tissue>
    </source>
</reference>
<dbReference type="Gene3D" id="3.40.50.300">
    <property type="entry name" value="P-loop containing nucleotide triphosphate hydrolases"/>
    <property type="match status" value="1"/>
</dbReference>
<keyword evidence="13" id="KW-1185">Reference proteome</keyword>
<dbReference type="PROSITE" id="PS50893">
    <property type="entry name" value="ABC_TRANSPORTER_2"/>
    <property type="match status" value="1"/>
</dbReference>
<keyword evidence="2" id="KW-0813">Transport</keyword>
<gene>
    <name evidence="12" type="primary">Necator_chrX.g25945</name>
    <name evidence="12" type="ORF">RB195_025779</name>
</gene>
<feature type="transmembrane region" description="Helical" evidence="9">
    <location>
        <begin position="357"/>
        <end position="378"/>
    </location>
</feature>
<keyword evidence="6 9" id="KW-1133">Transmembrane helix</keyword>
<organism evidence="12 13">
    <name type="scientific">Necator americanus</name>
    <name type="common">Human hookworm</name>
    <dbReference type="NCBI Taxonomy" id="51031"/>
    <lineage>
        <taxon>Eukaryota</taxon>
        <taxon>Metazoa</taxon>
        <taxon>Ecdysozoa</taxon>
        <taxon>Nematoda</taxon>
        <taxon>Chromadorea</taxon>
        <taxon>Rhabditida</taxon>
        <taxon>Rhabditina</taxon>
        <taxon>Rhabditomorpha</taxon>
        <taxon>Strongyloidea</taxon>
        <taxon>Ancylostomatidae</taxon>
        <taxon>Bunostominae</taxon>
        <taxon>Necator</taxon>
    </lineage>
</organism>
<dbReference type="InterPro" id="IPR003582">
    <property type="entry name" value="ShKT_dom"/>
</dbReference>
<comment type="caution">
    <text evidence="8">Lacks conserved residue(s) required for the propagation of feature annotation.</text>
</comment>
<dbReference type="Gene3D" id="1.10.10.1940">
    <property type="match status" value="2"/>
</dbReference>
<dbReference type="PANTHER" id="PTHR11384:SF65">
    <property type="entry name" value="ABC TRANSPORTER DOMAIN-CONTAINING PROTEIN"/>
    <property type="match status" value="1"/>
</dbReference>
<evidence type="ECO:0000313" key="13">
    <source>
        <dbReference type="Proteomes" id="UP001303046"/>
    </source>
</evidence>
<keyword evidence="7 9" id="KW-0472">Membrane</keyword>
<keyword evidence="8" id="KW-1015">Disulfide bond</keyword>
<dbReference type="Pfam" id="PF01549">
    <property type="entry name" value="ShK"/>
    <property type="match status" value="4"/>
</dbReference>
<dbReference type="SUPFAM" id="SSF52540">
    <property type="entry name" value="P-loop containing nucleoside triphosphate hydrolases"/>
    <property type="match status" value="1"/>
</dbReference>